<evidence type="ECO:0000313" key="2">
    <source>
        <dbReference type="Proteomes" id="UP000516232"/>
    </source>
</evidence>
<sequence>MSNINSNNTNNRNNIISNIPVFTKEQLEYLNRVFPENTDVLDNSSMYYRAGQRQVLYHIEYLIEQARKRTQEM</sequence>
<name>A0A7G9VYN8_BPACA</name>
<organismHost>
    <name type="scientific">Acinetobacter baumannii</name>
    <dbReference type="NCBI Taxonomy" id="470"/>
</organismHost>
<keyword evidence="2" id="KW-1185">Reference proteome</keyword>
<reference evidence="1 2" key="1">
    <citation type="submission" date="2020-07" db="EMBL/GenBank/DDBJ databases">
        <authorList>
            <person name="Shneider M.M."/>
            <person name="Timoshina O.V."/>
            <person name="Evseev P.V."/>
            <person name="Shelenkov A.A."/>
            <person name="Mikhailova Y.V."/>
            <person name="Yanushevich Y."/>
            <person name="Shagin D.A."/>
            <person name="Miroshnikov K.A."/>
        </authorList>
    </citation>
    <scope>NUCLEOTIDE SEQUENCE [LARGE SCALE GENOMIC DNA]</scope>
</reference>
<dbReference type="Proteomes" id="UP000516232">
    <property type="component" value="Segment"/>
</dbReference>
<accession>A0A7G9VYN8</accession>
<dbReference type="EMBL" id="MT783706">
    <property type="protein sequence ID" value="QNO11453.1"/>
    <property type="molecule type" value="Genomic_DNA"/>
</dbReference>
<organism evidence="1 2">
    <name type="scientific">Acinetobacter phage Aristophanes</name>
    <dbReference type="NCBI Taxonomy" id="2759203"/>
    <lineage>
        <taxon>Viruses</taxon>
        <taxon>Duplodnaviria</taxon>
        <taxon>Heunggongvirae</taxon>
        <taxon>Uroviricota</taxon>
        <taxon>Caudoviricetes</taxon>
        <taxon>Autographivirales</taxon>
        <taxon>Autoscriptoviridae</taxon>
        <taxon>Beijerinckvirinae</taxon>
        <taxon>Aristophanesvirus</taxon>
        <taxon>Aristophanesvirus aristophanes</taxon>
    </lineage>
</organism>
<gene>
    <name evidence="1" type="ORF">Aristophanes_00029</name>
</gene>
<protein>
    <submittedName>
        <fullName evidence="1">Uncharacterized protein</fullName>
    </submittedName>
</protein>
<proteinExistence type="predicted"/>
<evidence type="ECO:0000313" key="1">
    <source>
        <dbReference type="EMBL" id="QNO11453.1"/>
    </source>
</evidence>